<dbReference type="Proteomes" id="UP000644548">
    <property type="component" value="Unassembled WGS sequence"/>
</dbReference>
<dbReference type="EMBL" id="BMQN01000001">
    <property type="protein sequence ID" value="GGR85370.1"/>
    <property type="molecule type" value="Genomic_DNA"/>
</dbReference>
<keyword evidence="5" id="KW-1185">Reference proteome</keyword>
<sequence length="144" mass="15819">MTHSVARALGVSLSRMNEPVLARLQHLMTLREEVETLAGLGPWTPAADWCDGDTHLELHLDVPGVQPDTLELLEDGDLVTVAGQRAETARLLRHERPSGTFRRTFTFPEPVLPNTGQASLNGGVLTVKFEKRHPTINVQVNGPE</sequence>
<dbReference type="InterPro" id="IPR031107">
    <property type="entry name" value="Small_HSP"/>
</dbReference>
<reference evidence="5" key="1">
    <citation type="journal article" date="2019" name="Int. J. Syst. Evol. Microbiol.">
        <title>The Global Catalogue of Microorganisms (GCM) 10K type strain sequencing project: providing services to taxonomists for standard genome sequencing and annotation.</title>
        <authorList>
            <consortium name="The Broad Institute Genomics Platform"/>
            <consortium name="The Broad Institute Genome Sequencing Center for Infectious Disease"/>
            <person name="Wu L."/>
            <person name="Ma J."/>
        </authorList>
    </citation>
    <scope>NUCLEOTIDE SEQUENCE [LARGE SCALE GENOMIC DNA]</scope>
    <source>
        <strain evidence="5">JCM 31405</strain>
    </source>
</reference>
<name>A0ABQ2S2F0_9DEIO</name>
<comment type="similarity">
    <text evidence="1 2">Belongs to the small heat shock protein (HSP20) family.</text>
</comment>
<evidence type="ECO:0000313" key="4">
    <source>
        <dbReference type="EMBL" id="GGR85370.1"/>
    </source>
</evidence>
<evidence type="ECO:0000256" key="1">
    <source>
        <dbReference type="PROSITE-ProRule" id="PRU00285"/>
    </source>
</evidence>
<accession>A0ABQ2S2F0</accession>
<proteinExistence type="inferred from homology"/>
<evidence type="ECO:0000313" key="5">
    <source>
        <dbReference type="Proteomes" id="UP000644548"/>
    </source>
</evidence>
<gene>
    <name evidence="4" type="ORF">GCM10008960_10520</name>
</gene>
<evidence type="ECO:0000259" key="3">
    <source>
        <dbReference type="PROSITE" id="PS01031"/>
    </source>
</evidence>
<feature type="domain" description="SHSP" evidence="3">
    <location>
        <begin position="38"/>
        <end position="144"/>
    </location>
</feature>
<dbReference type="InterPro" id="IPR008978">
    <property type="entry name" value="HSP20-like_chaperone"/>
</dbReference>
<dbReference type="CDD" id="cd06464">
    <property type="entry name" value="ACD_sHsps-like"/>
    <property type="match status" value="1"/>
</dbReference>
<dbReference type="PROSITE" id="PS01031">
    <property type="entry name" value="SHSP"/>
    <property type="match status" value="1"/>
</dbReference>
<dbReference type="SUPFAM" id="SSF49764">
    <property type="entry name" value="HSP20-like chaperones"/>
    <property type="match status" value="1"/>
</dbReference>
<dbReference type="Pfam" id="PF00011">
    <property type="entry name" value="HSP20"/>
    <property type="match status" value="1"/>
</dbReference>
<protein>
    <submittedName>
        <fullName evidence="4">Heat-shock protein</fullName>
    </submittedName>
</protein>
<organism evidence="4 5">
    <name type="scientific">Deinococcus sedimenti</name>
    <dbReference type="NCBI Taxonomy" id="1867090"/>
    <lineage>
        <taxon>Bacteria</taxon>
        <taxon>Thermotogati</taxon>
        <taxon>Deinococcota</taxon>
        <taxon>Deinococci</taxon>
        <taxon>Deinococcales</taxon>
        <taxon>Deinococcaceae</taxon>
        <taxon>Deinococcus</taxon>
    </lineage>
</organism>
<dbReference type="Gene3D" id="2.60.40.790">
    <property type="match status" value="1"/>
</dbReference>
<dbReference type="PANTHER" id="PTHR11527">
    <property type="entry name" value="HEAT-SHOCK PROTEIN 20 FAMILY MEMBER"/>
    <property type="match status" value="1"/>
</dbReference>
<dbReference type="InterPro" id="IPR002068">
    <property type="entry name" value="A-crystallin/Hsp20_dom"/>
</dbReference>
<evidence type="ECO:0000256" key="2">
    <source>
        <dbReference type="RuleBase" id="RU003616"/>
    </source>
</evidence>
<comment type="caution">
    <text evidence="4">The sequence shown here is derived from an EMBL/GenBank/DDBJ whole genome shotgun (WGS) entry which is preliminary data.</text>
</comment>